<keyword evidence="1" id="KW-0472">Membrane</keyword>
<dbReference type="EMBL" id="GFTR01000131">
    <property type="protein sequence ID" value="JAW16295.1"/>
    <property type="molecule type" value="Transcribed_RNA"/>
</dbReference>
<reference evidence="2" key="1">
    <citation type="journal article" date="2018" name="PLoS Negl. Trop. Dis.">
        <title>An insight into the salivary gland and fat body transcriptome of Panstrongylus lignarius (Hemiptera: Heteroptera), the main vector of Chagas disease in Peru.</title>
        <authorList>
            <person name="Nevoa J.C."/>
            <person name="Mendes M.T."/>
            <person name="da Silva M.V."/>
            <person name="Soares S.C."/>
            <person name="Oliveira C.J.F."/>
            <person name="Ribeiro J.M.C."/>
        </authorList>
    </citation>
    <scope>NUCLEOTIDE SEQUENCE</scope>
</reference>
<organism evidence="2">
    <name type="scientific">Panstrongylus lignarius</name>
    <dbReference type="NCBI Taxonomy" id="156445"/>
    <lineage>
        <taxon>Eukaryota</taxon>
        <taxon>Metazoa</taxon>
        <taxon>Ecdysozoa</taxon>
        <taxon>Arthropoda</taxon>
        <taxon>Hexapoda</taxon>
        <taxon>Insecta</taxon>
        <taxon>Pterygota</taxon>
        <taxon>Neoptera</taxon>
        <taxon>Paraneoptera</taxon>
        <taxon>Hemiptera</taxon>
        <taxon>Heteroptera</taxon>
        <taxon>Panheteroptera</taxon>
        <taxon>Cimicomorpha</taxon>
        <taxon>Reduviidae</taxon>
        <taxon>Triatominae</taxon>
        <taxon>Panstrongylus</taxon>
    </lineage>
</organism>
<protein>
    <submittedName>
        <fullName evidence="2">Putative secreted protein</fullName>
    </submittedName>
</protein>
<accession>A0A224XUT3</accession>
<feature type="transmembrane region" description="Helical" evidence="1">
    <location>
        <begin position="12"/>
        <end position="32"/>
    </location>
</feature>
<evidence type="ECO:0000313" key="2">
    <source>
        <dbReference type="EMBL" id="JAW16295.1"/>
    </source>
</evidence>
<keyword evidence="1" id="KW-0812">Transmembrane</keyword>
<evidence type="ECO:0000256" key="1">
    <source>
        <dbReference type="SAM" id="Phobius"/>
    </source>
</evidence>
<proteinExistence type="predicted"/>
<dbReference type="AlphaFoldDB" id="A0A224XUT3"/>
<keyword evidence="1" id="KW-1133">Transmembrane helix</keyword>
<name>A0A224XUT3_9HEMI</name>
<sequence length="68" mass="7332">MEASELTLQSLISLTIFLEASVISITCLLVLITKVGSDPLFIISNSVPIKKSMTARPLMLVSLLPQTT</sequence>